<dbReference type="GO" id="GO:0005164">
    <property type="term" value="F:tumor necrosis factor receptor binding"/>
    <property type="evidence" value="ECO:0007669"/>
    <property type="project" value="InterPro"/>
</dbReference>
<keyword evidence="4" id="KW-0964">Secreted</keyword>
<dbReference type="GO" id="GO:0016020">
    <property type="term" value="C:membrane"/>
    <property type="evidence" value="ECO:0007669"/>
    <property type="project" value="InterPro"/>
</dbReference>
<proteinExistence type="inferred from homology"/>
<comment type="subcellular location">
    <subcellularLocation>
        <location evidence="1">Secreted</location>
    </subcellularLocation>
</comment>
<reference evidence="8" key="1">
    <citation type="submission" date="2025-08" db="UniProtKB">
        <authorList>
            <consortium name="Ensembl"/>
        </authorList>
    </citation>
    <scope>IDENTIFICATION</scope>
</reference>
<dbReference type="Ensembl" id="ENSXCOT00000025673.1">
    <property type="protein sequence ID" value="ENSXCOP00000025366.1"/>
    <property type="gene ID" value="ENSXCOG00000018945.1"/>
</dbReference>
<evidence type="ECO:0000256" key="5">
    <source>
        <dbReference type="ARBA" id="ARBA00023157"/>
    </source>
</evidence>
<feature type="domain" description="THD" evidence="7">
    <location>
        <begin position="141"/>
        <end position="274"/>
    </location>
</feature>
<dbReference type="Proteomes" id="UP000261380">
    <property type="component" value="Unplaced"/>
</dbReference>
<evidence type="ECO:0000256" key="1">
    <source>
        <dbReference type="ARBA" id="ARBA00004613"/>
    </source>
</evidence>
<dbReference type="InterPro" id="IPR051748">
    <property type="entry name" value="TNF_Ligand_Superfamily"/>
</dbReference>
<dbReference type="AlphaFoldDB" id="A0A3B5MPA2"/>
<gene>
    <name evidence="8" type="primary">TNFSF13B</name>
</gene>
<dbReference type="PANTHER" id="PTHR15151">
    <property type="entry name" value="PROTEIN EIGER"/>
    <property type="match status" value="1"/>
</dbReference>
<dbReference type="STRING" id="32473.ENSXCOP00000025366"/>
<accession>A0A3B5MPA2</accession>
<comment type="similarity">
    <text evidence="2">Belongs to the tumor necrosis factor family.</text>
</comment>
<dbReference type="GO" id="GO:0030890">
    <property type="term" value="P:positive regulation of B cell proliferation"/>
    <property type="evidence" value="ECO:0007669"/>
    <property type="project" value="TreeGrafter"/>
</dbReference>
<keyword evidence="5" id="KW-1015">Disulfide bond</keyword>
<dbReference type="PROSITE" id="PS50049">
    <property type="entry name" value="THD_2"/>
    <property type="match status" value="1"/>
</dbReference>
<dbReference type="Pfam" id="PF00229">
    <property type="entry name" value="TNF"/>
    <property type="match status" value="1"/>
</dbReference>
<sequence length="275" mass="31337">MAVLADVKQRTGQVASEGRVSWPVFLLTLAAVTSSSLSALSLYQLVDLRAEVEGLKTDISRMREEGQKVTHRDQTENIKGRENIKELQDLPESQNAFSQIRRRRRTISESEISGKTDKHLIFDVMYDMQTLQKLSYMCTFILAHFRKLSSGPYTGIPWQTGLRRGSSLETDGDRIVVNEAGFYFVYSQVYYMDSTFTMGHVVIRWKRHVVGNEDQDVHLFRCIQSMNPDYAFNTCYTGGIVKLEKGDYLELLIPRSMANISMEGDSTFLGAFKLV</sequence>
<evidence type="ECO:0000259" key="7">
    <source>
        <dbReference type="PROSITE" id="PS50049"/>
    </source>
</evidence>
<evidence type="ECO:0000256" key="3">
    <source>
        <dbReference type="ARBA" id="ARBA00022514"/>
    </source>
</evidence>
<dbReference type="InterPro" id="IPR006052">
    <property type="entry name" value="TNF_dom"/>
</dbReference>
<evidence type="ECO:0000256" key="4">
    <source>
        <dbReference type="ARBA" id="ARBA00022525"/>
    </source>
</evidence>
<keyword evidence="6" id="KW-0325">Glycoprotein</keyword>
<dbReference type="InterPro" id="IPR008983">
    <property type="entry name" value="Tumour_necrosis_fac-like_dom"/>
</dbReference>
<dbReference type="SMART" id="SM00207">
    <property type="entry name" value="TNF"/>
    <property type="match status" value="1"/>
</dbReference>
<dbReference type="GO" id="GO:0006955">
    <property type="term" value="P:immune response"/>
    <property type="evidence" value="ECO:0007669"/>
    <property type="project" value="InterPro"/>
</dbReference>
<protein>
    <submittedName>
        <fullName evidence="8">TNF superfamily member 13b</fullName>
    </submittedName>
</protein>
<dbReference type="PANTHER" id="PTHR15151:SF24">
    <property type="entry name" value="A PROLIFERATION-INDUCING LIGAND-LIKE PROTEIN-RELATED"/>
    <property type="match status" value="1"/>
</dbReference>
<keyword evidence="3" id="KW-0202">Cytokine</keyword>
<reference evidence="8" key="2">
    <citation type="submission" date="2025-09" db="UniProtKB">
        <authorList>
            <consortium name="Ensembl"/>
        </authorList>
    </citation>
    <scope>IDENTIFICATION</scope>
</reference>
<evidence type="ECO:0000313" key="9">
    <source>
        <dbReference type="Proteomes" id="UP000261380"/>
    </source>
</evidence>
<dbReference type="SUPFAM" id="SSF49842">
    <property type="entry name" value="TNF-like"/>
    <property type="match status" value="1"/>
</dbReference>
<name>A0A3B5MPA2_9TELE</name>
<evidence type="ECO:0000256" key="6">
    <source>
        <dbReference type="ARBA" id="ARBA00023180"/>
    </source>
</evidence>
<evidence type="ECO:0000256" key="2">
    <source>
        <dbReference type="ARBA" id="ARBA00008670"/>
    </source>
</evidence>
<dbReference type="GO" id="GO:0005125">
    <property type="term" value="F:cytokine activity"/>
    <property type="evidence" value="ECO:0007669"/>
    <property type="project" value="UniProtKB-KW"/>
</dbReference>
<evidence type="ECO:0000313" key="8">
    <source>
        <dbReference type="Ensembl" id="ENSXCOP00000025366.1"/>
    </source>
</evidence>
<dbReference type="Gene3D" id="2.60.120.40">
    <property type="match status" value="1"/>
</dbReference>
<dbReference type="GO" id="GO:0005615">
    <property type="term" value="C:extracellular space"/>
    <property type="evidence" value="ECO:0007669"/>
    <property type="project" value="UniProtKB-KW"/>
</dbReference>
<organism evidence="8 9">
    <name type="scientific">Xiphophorus couchianus</name>
    <name type="common">Monterrey platyfish</name>
    <dbReference type="NCBI Taxonomy" id="32473"/>
    <lineage>
        <taxon>Eukaryota</taxon>
        <taxon>Metazoa</taxon>
        <taxon>Chordata</taxon>
        <taxon>Craniata</taxon>
        <taxon>Vertebrata</taxon>
        <taxon>Euteleostomi</taxon>
        <taxon>Actinopterygii</taxon>
        <taxon>Neopterygii</taxon>
        <taxon>Teleostei</taxon>
        <taxon>Neoteleostei</taxon>
        <taxon>Acanthomorphata</taxon>
        <taxon>Ovalentaria</taxon>
        <taxon>Atherinomorphae</taxon>
        <taxon>Cyprinodontiformes</taxon>
        <taxon>Poeciliidae</taxon>
        <taxon>Poeciliinae</taxon>
        <taxon>Xiphophorus</taxon>
    </lineage>
</organism>
<dbReference type="GeneTree" id="ENSGT00940000157536"/>
<keyword evidence="9" id="KW-1185">Reference proteome</keyword>